<gene>
    <name evidence="2" type="ORF">GLIP_3630</name>
</gene>
<reference evidence="2 3" key="1">
    <citation type="journal article" date="2017" name="Antonie Van Leeuwenhoek">
        <title>Rhizobium rhizosphaerae sp. nov., a novel species isolated from rice rhizosphere.</title>
        <authorList>
            <person name="Zhao J.J."/>
            <person name="Zhang J."/>
            <person name="Zhang R.J."/>
            <person name="Zhang C.W."/>
            <person name="Yin H.Q."/>
            <person name="Zhang X.X."/>
        </authorList>
    </citation>
    <scope>NUCLEOTIDE SEQUENCE [LARGE SCALE GENOMIC DNA]</scope>
    <source>
        <strain evidence="2 3">E3</strain>
    </source>
</reference>
<dbReference type="PROSITE" id="PS51257">
    <property type="entry name" value="PROKAR_LIPOPROTEIN"/>
    <property type="match status" value="1"/>
</dbReference>
<keyword evidence="3" id="KW-1185">Reference proteome</keyword>
<name>K6XX68_9ALTE</name>
<evidence type="ECO:0008006" key="4">
    <source>
        <dbReference type="Google" id="ProtNLM"/>
    </source>
</evidence>
<evidence type="ECO:0000256" key="1">
    <source>
        <dbReference type="SAM" id="Coils"/>
    </source>
</evidence>
<dbReference type="RefSeq" id="WP_008846043.1">
    <property type="nucleotide sequence ID" value="NZ_BAEN01000068.1"/>
</dbReference>
<dbReference type="EMBL" id="BAEN01000068">
    <property type="protein sequence ID" value="GAC16241.1"/>
    <property type="molecule type" value="Genomic_DNA"/>
</dbReference>
<dbReference type="Proteomes" id="UP000006334">
    <property type="component" value="Unassembled WGS sequence"/>
</dbReference>
<evidence type="ECO:0000313" key="3">
    <source>
        <dbReference type="Proteomes" id="UP000006334"/>
    </source>
</evidence>
<keyword evidence="1" id="KW-0175">Coiled coil</keyword>
<accession>K6XX68</accession>
<proteinExistence type="predicted"/>
<protein>
    <recommendedName>
        <fullName evidence="4">Lipoprotein</fullName>
    </recommendedName>
</protein>
<dbReference type="STRING" id="1127673.GLIP_3630"/>
<sequence>MKKLAVILLSTSMLYGCNKLLTIDTLYAHCNDKKQRSIINYMVQFQVVKDISTAQLLELFDGEISQTESVDLCQCFVTKFKRQSVEVQTKSIENMRRINEQLKDELSLFTKKGVLGRMTYRQEYQRIESHFEQIPAVRSLIAQASENKFQQQRCL</sequence>
<feature type="coiled-coil region" evidence="1">
    <location>
        <begin position="85"/>
        <end position="112"/>
    </location>
</feature>
<dbReference type="AlphaFoldDB" id="K6XX68"/>
<organism evidence="2 3">
    <name type="scientific">Aliiglaciecola lipolytica E3</name>
    <dbReference type="NCBI Taxonomy" id="1127673"/>
    <lineage>
        <taxon>Bacteria</taxon>
        <taxon>Pseudomonadati</taxon>
        <taxon>Pseudomonadota</taxon>
        <taxon>Gammaproteobacteria</taxon>
        <taxon>Alteromonadales</taxon>
        <taxon>Alteromonadaceae</taxon>
        <taxon>Aliiglaciecola</taxon>
    </lineage>
</organism>
<evidence type="ECO:0000313" key="2">
    <source>
        <dbReference type="EMBL" id="GAC16241.1"/>
    </source>
</evidence>
<comment type="caution">
    <text evidence="2">The sequence shown here is derived from an EMBL/GenBank/DDBJ whole genome shotgun (WGS) entry which is preliminary data.</text>
</comment>